<protein>
    <submittedName>
        <fullName evidence="6">GntR family transcriptional regulator</fullName>
    </submittedName>
</protein>
<dbReference type="AlphaFoldDB" id="A0A2S6G536"/>
<proteinExistence type="predicted"/>
<evidence type="ECO:0000313" key="8">
    <source>
        <dbReference type="Proteomes" id="UP000239648"/>
    </source>
</evidence>
<keyword evidence="8" id="KW-1185">Reference proteome</keyword>
<dbReference type="GO" id="GO:0003700">
    <property type="term" value="F:DNA-binding transcription factor activity"/>
    <property type="evidence" value="ECO:0007669"/>
    <property type="project" value="InterPro"/>
</dbReference>
<dbReference type="PRINTS" id="PR00035">
    <property type="entry name" value="HTHGNTR"/>
</dbReference>
<evidence type="ECO:0000313" key="6">
    <source>
        <dbReference type="EMBL" id="PPK54235.1"/>
    </source>
</evidence>
<dbReference type="Proteomes" id="UP000239446">
    <property type="component" value="Unassembled WGS sequence"/>
</dbReference>
<keyword evidence="1" id="KW-0805">Transcription regulation</keyword>
<dbReference type="InterPro" id="IPR036388">
    <property type="entry name" value="WH-like_DNA-bd_sf"/>
</dbReference>
<dbReference type="Pfam" id="PF07729">
    <property type="entry name" value="FCD"/>
    <property type="match status" value="1"/>
</dbReference>
<evidence type="ECO:0000256" key="2">
    <source>
        <dbReference type="ARBA" id="ARBA00023125"/>
    </source>
</evidence>
<dbReference type="PANTHER" id="PTHR43537:SF51">
    <property type="entry name" value="HTH-TYPE TRANSCRIPTIONAL REGULATOR LGOR-RELATED"/>
    <property type="match status" value="1"/>
</dbReference>
<sequence>MFKGSKDMLTKIRKGSLVDTAIESLRHNIENGEWPVGTRLPVEAELSEALGISRNTIREAVRVLAHVGMLETRQGDGTYVRANRDAGETLRRIARTRLAEQIEVRIMLETEAARLAAARRTDADLKIMTTALDDRAGAGTDIAERIRHDERFHHALVKASHNTALIELYDYFANAVSQTIEQTETDSELPEPSQEDHELLLAAIRRKDADKAESLSRALLSPSLQALQLRGELP</sequence>
<dbReference type="InterPro" id="IPR036390">
    <property type="entry name" value="WH_DNA-bd_sf"/>
</dbReference>
<dbReference type="Pfam" id="PF00392">
    <property type="entry name" value="GntR"/>
    <property type="match status" value="1"/>
</dbReference>
<dbReference type="EMBL" id="PTIT01000020">
    <property type="protein sequence ID" value="PPK50783.1"/>
    <property type="molecule type" value="Genomic_DNA"/>
</dbReference>
<name>A0A2S6G536_9GAMM</name>
<comment type="caution">
    <text evidence="6">The sequence shown here is derived from an EMBL/GenBank/DDBJ whole genome shotgun (WGS) entry which is preliminary data.</text>
</comment>
<dbReference type="STRING" id="930118.SAMN05216429_109109"/>
<dbReference type="Gene3D" id="1.10.10.10">
    <property type="entry name" value="Winged helix-like DNA-binding domain superfamily/Winged helix DNA-binding domain"/>
    <property type="match status" value="1"/>
</dbReference>
<dbReference type="InterPro" id="IPR000524">
    <property type="entry name" value="Tscrpt_reg_HTH_GntR"/>
</dbReference>
<dbReference type="Proteomes" id="UP000239648">
    <property type="component" value="Unassembled WGS sequence"/>
</dbReference>
<evidence type="ECO:0000256" key="1">
    <source>
        <dbReference type="ARBA" id="ARBA00023015"/>
    </source>
</evidence>
<reference evidence="5 8" key="1">
    <citation type="submission" date="2018-02" db="EMBL/GenBank/DDBJ databases">
        <title>Deep subsurface shale carbon reservoir microbial communities from Ohio and West Virginia, USA.</title>
        <authorList>
            <person name="Wrighton K."/>
        </authorList>
    </citation>
    <scope>NUCLEOTIDE SEQUENCE [LARGE SCALE GENOMIC DNA]</scope>
    <source>
        <strain evidence="5 8">UTICA-S1B6</strain>
    </source>
</reference>
<accession>A0A2S6G536</accession>
<evidence type="ECO:0000313" key="7">
    <source>
        <dbReference type="Proteomes" id="UP000239446"/>
    </source>
</evidence>
<dbReference type="SMART" id="SM00345">
    <property type="entry name" value="HTH_GNTR"/>
    <property type="match status" value="1"/>
</dbReference>
<dbReference type="SUPFAM" id="SSF48008">
    <property type="entry name" value="GntR ligand-binding domain-like"/>
    <property type="match status" value="1"/>
</dbReference>
<dbReference type="SUPFAM" id="SSF46785">
    <property type="entry name" value="Winged helix' DNA-binding domain"/>
    <property type="match status" value="1"/>
</dbReference>
<dbReference type="InterPro" id="IPR008920">
    <property type="entry name" value="TF_FadR/GntR_C"/>
</dbReference>
<organism evidence="6 7">
    <name type="scientific">Marinobacter persicus</name>
    <dbReference type="NCBI Taxonomy" id="930118"/>
    <lineage>
        <taxon>Bacteria</taxon>
        <taxon>Pseudomonadati</taxon>
        <taxon>Pseudomonadota</taxon>
        <taxon>Gammaproteobacteria</taxon>
        <taxon>Pseudomonadales</taxon>
        <taxon>Marinobacteraceae</taxon>
        <taxon>Marinobacter</taxon>
    </lineage>
</organism>
<evidence type="ECO:0000313" key="5">
    <source>
        <dbReference type="EMBL" id="PPK50783.1"/>
    </source>
</evidence>
<dbReference type="PROSITE" id="PS50949">
    <property type="entry name" value="HTH_GNTR"/>
    <property type="match status" value="1"/>
</dbReference>
<dbReference type="PANTHER" id="PTHR43537">
    <property type="entry name" value="TRANSCRIPTIONAL REGULATOR, GNTR FAMILY"/>
    <property type="match status" value="1"/>
</dbReference>
<reference evidence="6 7" key="2">
    <citation type="submission" date="2018-02" db="EMBL/GenBank/DDBJ databases">
        <title>Subsurface microbial communities from deep shales in Ohio and West Virginia, USA.</title>
        <authorList>
            <person name="Wrighton K."/>
        </authorList>
    </citation>
    <scope>NUCLEOTIDE SEQUENCE [LARGE SCALE GENOMIC DNA]</scope>
    <source>
        <strain evidence="6 7">UTICA-S1B9</strain>
    </source>
</reference>
<keyword evidence="2" id="KW-0238">DNA-binding</keyword>
<dbReference type="Gene3D" id="1.20.120.530">
    <property type="entry name" value="GntR ligand-binding domain-like"/>
    <property type="match status" value="1"/>
</dbReference>
<dbReference type="CDD" id="cd07377">
    <property type="entry name" value="WHTH_GntR"/>
    <property type="match status" value="1"/>
</dbReference>
<dbReference type="EMBL" id="PTIU01000017">
    <property type="protein sequence ID" value="PPK54235.1"/>
    <property type="molecule type" value="Genomic_DNA"/>
</dbReference>
<evidence type="ECO:0000259" key="4">
    <source>
        <dbReference type="PROSITE" id="PS50949"/>
    </source>
</evidence>
<dbReference type="SMART" id="SM00895">
    <property type="entry name" value="FCD"/>
    <property type="match status" value="1"/>
</dbReference>
<dbReference type="GO" id="GO:0003677">
    <property type="term" value="F:DNA binding"/>
    <property type="evidence" value="ECO:0007669"/>
    <property type="project" value="UniProtKB-KW"/>
</dbReference>
<feature type="domain" description="HTH gntR-type" evidence="4">
    <location>
        <begin position="15"/>
        <end position="83"/>
    </location>
</feature>
<dbReference type="InterPro" id="IPR011711">
    <property type="entry name" value="GntR_C"/>
</dbReference>
<keyword evidence="3" id="KW-0804">Transcription</keyword>
<gene>
    <name evidence="6" type="ORF">B0H24_101733</name>
    <name evidence="5" type="ORF">BY455_12033</name>
</gene>
<evidence type="ECO:0000256" key="3">
    <source>
        <dbReference type="ARBA" id="ARBA00023163"/>
    </source>
</evidence>